<protein>
    <submittedName>
        <fullName evidence="3">Uncharacterized protein</fullName>
    </submittedName>
</protein>
<dbReference type="Proteomes" id="UP001491691">
    <property type="component" value="Unassembled WGS sequence"/>
</dbReference>
<feature type="coiled-coil region" evidence="1">
    <location>
        <begin position="50"/>
        <end position="77"/>
    </location>
</feature>
<keyword evidence="2" id="KW-1133">Transmembrane helix</keyword>
<name>A0ABV1J1H1_9FIRM</name>
<dbReference type="RefSeq" id="WP_349188876.1">
    <property type="nucleotide sequence ID" value="NZ_JBBNPP010000010.1"/>
</dbReference>
<reference evidence="3 4" key="1">
    <citation type="submission" date="2024-04" db="EMBL/GenBank/DDBJ databases">
        <title>Human intestinal bacterial collection.</title>
        <authorList>
            <person name="Pauvert C."/>
            <person name="Hitch T.C.A."/>
            <person name="Clavel T."/>
        </authorList>
    </citation>
    <scope>NUCLEOTIDE SEQUENCE [LARGE SCALE GENOMIC DNA]</scope>
    <source>
        <strain evidence="3 4">CLA-SR-H019</strain>
    </source>
</reference>
<organism evidence="3 4">
    <name type="scientific">Peptoniphilus senegalensis</name>
    <dbReference type="NCBI Taxonomy" id="1465757"/>
    <lineage>
        <taxon>Bacteria</taxon>
        <taxon>Bacillati</taxon>
        <taxon>Bacillota</taxon>
        <taxon>Tissierellia</taxon>
        <taxon>Tissierellales</taxon>
        <taxon>Peptoniphilaceae</taxon>
        <taxon>Peptoniphilus</taxon>
    </lineage>
</organism>
<evidence type="ECO:0000256" key="2">
    <source>
        <dbReference type="SAM" id="Phobius"/>
    </source>
</evidence>
<keyword evidence="4" id="KW-1185">Reference proteome</keyword>
<evidence type="ECO:0000313" key="4">
    <source>
        <dbReference type="Proteomes" id="UP001491691"/>
    </source>
</evidence>
<evidence type="ECO:0000313" key="3">
    <source>
        <dbReference type="EMBL" id="MEQ3347001.1"/>
    </source>
</evidence>
<proteinExistence type="predicted"/>
<evidence type="ECO:0000256" key="1">
    <source>
        <dbReference type="SAM" id="Coils"/>
    </source>
</evidence>
<keyword evidence="1" id="KW-0175">Coiled coil</keyword>
<keyword evidence="2" id="KW-0472">Membrane</keyword>
<feature type="transmembrane region" description="Helical" evidence="2">
    <location>
        <begin position="30"/>
        <end position="49"/>
    </location>
</feature>
<keyword evidence="2" id="KW-0812">Transmembrane</keyword>
<dbReference type="EMBL" id="JBBNPP010000010">
    <property type="protein sequence ID" value="MEQ3347001.1"/>
    <property type="molecule type" value="Genomic_DNA"/>
</dbReference>
<sequence length="77" mass="9155">MIENIFKFFINATVGFILVFSLPYPEVWILGSRFGVSLYIMLIIQHIIFNKKFDDMLEKLENLEKALNDKNDERIEK</sequence>
<gene>
    <name evidence="3" type="ORF">AAA073_06085</name>
</gene>
<comment type="caution">
    <text evidence="3">The sequence shown here is derived from an EMBL/GenBank/DDBJ whole genome shotgun (WGS) entry which is preliminary data.</text>
</comment>
<accession>A0ABV1J1H1</accession>
<feature type="transmembrane region" description="Helical" evidence="2">
    <location>
        <begin position="5"/>
        <end position="24"/>
    </location>
</feature>